<keyword evidence="1" id="KW-0812">Transmembrane</keyword>
<comment type="caution">
    <text evidence="3">The sequence shown here is derived from an EMBL/GenBank/DDBJ whole genome shotgun (WGS) entry which is preliminary data.</text>
</comment>
<evidence type="ECO:0000313" key="4">
    <source>
        <dbReference type="Proteomes" id="UP000321720"/>
    </source>
</evidence>
<dbReference type="EMBL" id="BJWG01000007">
    <property type="protein sequence ID" value="GEL95140.1"/>
    <property type="molecule type" value="Genomic_DNA"/>
</dbReference>
<dbReference type="InterPro" id="IPR025403">
    <property type="entry name" value="TgpA-like_C"/>
</dbReference>
<gene>
    <name evidence="3" type="ORF">CCO02nite_17980</name>
</gene>
<dbReference type="Proteomes" id="UP000321720">
    <property type="component" value="Unassembled WGS sequence"/>
</dbReference>
<sequence>MSLFALPVGALTSEVPVTPDAQEARRAAIEELSRPVYHQQRSLLSRLFDWLGDRLDEVSQSVAITTPVTLLIVAVVVLGAALVAYWVAGPVRRSRSRGQVAGVHDSDDIRTAAQLRAAADAAADAGEWSAAVRERFRAIVRSLEERAVLDERPGRTAHEASLDAAPAFPALVGDLAAGGRLFDDVVYGERSAGPADDDALRRLDAALVATVPNRTRGLVEPVAAVPR</sequence>
<dbReference type="Pfam" id="PF13559">
    <property type="entry name" value="DUF4129"/>
    <property type="match status" value="1"/>
</dbReference>
<reference evidence="3 4" key="1">
    <citation type="submission" date="2019-07" db="EMBL/GenBank/DDBJ databases">
        <title>Whole genome shotgun sequence of Cellulomonas composti NBRC 100758.</title>
        <authorList>
            <person name="Hosoyama A."/>
            <person name="Uohara A."/>
            <person name="Ohji S."/>
            <person name="Ichikawa N."/>
        </authorList>
    </citation>
    <scope>NUCLEOTIDE SEQUENCE [LARGE SCALE GENOMIC DNA]</scope>
    <source>
        <strain evidence="3 4">NBRC 100758</strain>
    </source>
</reference>
<evidence type="ECO:0000256" key="1">
    <source>
        <dbReference type="SAM" id="Phobius"/>
    </source>
</evidence>
<name>A0A511JAW7_9CELL</name>
<evidence type="ECO:0000313" key="3">
    <source>
        <dbReference type="EMBL" id="GEL95140.1"/>
    </source>
</evidence>
<organism evidence="3 4">
    <name type="scientific">Cellulomonas composti</name>
    <dbReference type="NCBI Taxonomy" id="266130"/>
    <lineage>
        <taxon>Bacteria</taxon>
        <taxon>Bacillati</taxon>
        <taxon>Actinomycetota</taxon>
        <taxon>Actinomycetes</taxon>
        <taxon>Micrococcales</taxon>
        <taxon>Cellulomonadaceae</taxon>
        <taxon>Cellulomonas</taxon>
    </lineage>
</organism>
<proteinExistence type="predicted"/>
<evidence type="ECO:0000259" key="2">
    <source>
        <dbReference type="Pfam" id="PF13559"/>
    </source>
</evidence>
<keyword evidence="1" id="KW-1133">Transmembrane helix</keyword>
<protein>
    <submittedName>
        <fullName evidence="3">Membrane protein</fullName>
    </submittedName>
</protein>
<keyword evidence="1" id="KW-0472">Membrane</keyword>
<dbReference type="RefSeq" id="WP_246117450.1">
    <property type="nucleotide sequence ID" value="NZ_BJWG01000007.1"/>
</dbReference>
<accession>A0A511JAW7</accession>
<dbReference type="AlphaFoldDB" id="A0A511JAW7"/>
<keyword evidence="4" id="KW-1185">Reference proteome</keyword>
<feature type="domain" description="Protein-glutamine gamma-glutamyltransferase-like C-terminal" evidence="2">
    <location>
        <begin position="135"/>
        <end position="204"/>
    </location>
</feature>
<feature type="transmembrane region" description="Helical" evidence="1">
    <location>
        <begin position="68"/>
        <end position="88"/>
    </location>
</feature>